<dbReference type="AlphaFoldDB" id="A0A934PX56"/>
<dbReference type="Pfam" id="PF03401">
    <property type="entry name" value="TctC"/>
    <property type="match status" value="1"/>
</dbReference>
<name>A0A934PX56_9BURK</name>
<dbReference type="CDD" id="cd13578">
    <property type="entry name" value="PBP2_Bug27"/>
    <property type="match status" value="1"/>
</dbReference>
<reference evidence="2" key="1">
    <citation type="submission" date="2020-12" db="EMBL/GenBank/DDBJ databases">
        <title>Ramlibacter sp. nov., isolated from a freshwater alga, Cryptomonas.</title>
        <authorList>
            <person name="Kim H.M."/>
            <person name="Jeon C.O."/>
        </authorList>
    </citation>
    <scope>NUCLEOTIDE SEQUENCE</scope>
    <source>
        <strain evidence="2">CrO1</strain>
    </source>
</reference>
<keyword evidence="3" id="KW-1185">Reference proteome</keyword>
<organism evidence="2 3">
    <name type="scientific">Ramlibacter algicola</name>
    <dbReference type="NCBI Taxonomy" id="2795217"/>
    <lineage>
        <taxon>Bacteria</taxon>
        <taxon>Pseudomonadati</taxon>
        <taxon>Pseudomonadota</taxon>
        <taxon>Betaproteobacteria</taxon>
        <taxon>Burkholderiales</taxon>
        <taxon>Comamonadaceae</taxon>
        <taxon>Ramlibacter</taxon>
    </lineage>
</organism>
<comment type="caution">
    <text evidence="2">The sequence shown here is derived from an EMBL/GenBank/DDBJ whole genome shotgun (WGS) entry which is preliminary data.</text>
</comment>
<comment type="similarity">
    <text evidence="1">Belongs to the UPF0065 (bug) family.</text>
</comment>
<evidence type="ECO:0000313" key="3">
    <source>
        <dbReference type="Proteomes" id="UP000617041"/>
    </source>
</evidence>
<gene>
    <name evidence="2" type="ORF">I8E28_05995</name>
</gene>
<evidence type="ECO:0000256" key="1">
    <source>
        <dbReference type="ARBA" id="ARBA00006987"/>
    </source>
</evidence>
<sequence length="353" mass="37218">MTSEFCCAESHSVLVDRGLLMSPGFPSSTRRRALLGLLSAWAAAANGRAFAQGSGYPGRTVSVIVPFPAGATLDVLVRQVAQQLGDRWKQAVVVDNRSGAGGIIGIAAGAKTLPDGYTLIAVANSFVANTVLRNDMPYDAFADFVPVTLLGSVPHVLVANAAAPYKSIADMQRFAKEKPGTLSYSSGGNGTMSHLAGEMLKRAANIDAVHVPYRGQGPALADVASGQVQLNFANLPEALPLIKDGKIVALAIAQPKRSQLLPSVPSFTELGMPSVVSDSWYGLVAPKGTPAEIADRVQQDVARAFAQPEFRNRLLATGLEPAGSTPAAFEEFMRSTAQAYRRVITDARITLDK</sequence>
<dbReference type="PIRSF" id="PIRSF017082">
    <property type="entry name" value="YflP"/>
    <property type="match status" value="1"/>
</dbReference>
<dbReference type="EMBL" id="JAEDAO010000001">
    <property type="protein sequence ID" value="MBK0392135.1"/>
    <property type="molecule type" value="Genomic_DNA"/>
</dbReference>
<protein>
    <submittedName>
        <fullName evidence="2">Tripartite tricarboxylate transporter substrate binding protein</fullName>
    </submittedName>
</protein>
<dbReference type="RefSeq" id="WP_200787085.1">
    <property type="nucleotide sequence ID" value="NZ_JAEDAO010000001.1"/>
</dbReference>
<dbReference type="PANTHER" id="PTHR42928:SF5">
    <property type="entry name" value="BLR1237 PROTEIN"/>
    <property type="match status" value="1"/>
</dbReference>
<dbReference type="InterPro" id="IPR005064">
    <property type="entry name" value="BUG"/>
</dbReference>
<accession>A0A934PX56</accession>
<evidence type="ECO:0000313" key="2">
    <source>
        <dbReference type="EMBL" id="MBK0392135.1"/>
    </source>
</evidence>
<proteinExistence type="inferred from homology"/>
<dbReference type="PANTHER" id="PTHR42928">
    <property type="entry name" value="TRICARBOXYLATE-BINDING PROTEIN"/>
    <property type="match status" value="1"/>
</dbReference>
<dbReference type="SUPFAM" id="SSF53850">
    <property type="entry name" value="Periplasmic binding protein-like II"/>
    <property type="match status" value="1"/>
</dbReference>
<dbReference type="InterPro" id="IPR042100">
    <property type="entry name" value="Bug_dom1"/>
</dbReference>
<dbReference type="Gene3D" id="3.40.190.10">
    <property type="entry name" value="Periplasmic binding protein-like II"/>
    <property type="match status" value="1"/>
</dbReference>
<dbReference type="Gene3D" id="3.40.190.150">
    <property type="entry name" value="Bordetella uptake gene, domain 1"/>
    <property type="match status" value="1"/>
</dbReference>
<dbReference type="Proteomes" id="UP000617041">
    <property type="component" value="Unassembled WGS sequence"/>
</dbReference>